<keyword evidence="1" id="KW-0732">Signal</keyword>
<evidence type="ECO:0000313" key="2">
    <source>
        <dbReference type="EMBL" id="RKP38251.1"/>
    </source>
</evidence>
<dbReference type="OrthoDB" id="159229at2759"/>
<dbReference type="STRING" id="215637.A0A4P9ZYV1"/>
<sequence length="171" mass="18234">MFFGRNLFTSALLALAASAAVSGLELLTAHLTCASGIDGTVSFTVIADYHTEVSLNFKGLHKGEKYNYFVNQYPVPAGGDCTKTGVMYDPFLAFMDKANYKCKKNKPLPCAMGDLTGRAGKPLKGKGREGVSDIDAFDVVSDQGKYQFKGRSVVLFDGQGQLVACANIVAA</sequence>
<protein>
    <submittedName>
        <fullName evidence="2">Superoxide dismutase</fullName>
    </submittedName>
</protein>
<dbReference type="Proteomes" id="UP000268162">
    <property type="component" value="Unassembled WGS sequence"/>
</dbReference>
<gene>
    <name evidence="2" type="ORF">BJ085DRAFT_36289</name>
</gene>
<dbReference type="GO" id="GO:0006801">
    <property type="term" value="P:superoxide metabolic process"/>
    <property type="evidence" value="ECO:0007669"/>
    <property type="project" value="InterPro"/>
</dbReference>
<name>A0A4P9ZYV1_9FUNG</name>
<organism evidence="2 3">
    <name type="scientific">Dimargaris cristalligena</name>
    <dbReference type="NCBI Taxonomy" id="215637"/>
    <lineage>
        <taxon>Eukaryota</taxon>
        <taxon>Fungi</taxon>
        <taxon>Fungi incertae sedis</taxon>
        <taxon>Zoopagomycota</taxon>
        <taxon>Kickxellomycotina</taxon>
        <taxon>Dimargaritomycetes</taxon>
        <taxon>Dimargaritales</taxon>
        <taxon>Dimargaritaceae</taxon>
        <taxon>Dimargaris</taxon>
    </lineage>
</organism>
<dbReference type="AlphaFoldDB" id="A0A4P9ZYV1"/>
<dbReference type="Gene3D" id="2.60.40.200">
    <property type="entry name" value="Superoxide dismutase, copper/zinc binding domain"/>
    <property type="match status" value="1"/>
</dbReference>
<dbReference type="PANTHER" id="PTHR20910:SF1">
    <property type="entry name" value="SUPEROXIDE DISMUTASE COPPER_ZINC BINDING DOMAIN-CONTAINING PROTEIN"/>
    <property type="match status" value="1"/>
</dbReference>
<dbReference type="PANTHER" id="PTHR20910">
    <property type="entry name" value="AGAP001623-PA"/>
    <property type="match status" value="1"/>
</dbReference>
<feature type="chain" id="PRO_5020696265" evidence="1">
    <location>
        <begin position="24"/>
        <end position="171"/>
    </location>
</feature>
<keyword evidence="3" id="KW-1185">Reference proteome</keyword>
<proteinExistence type="predicted"/>
<dbReference type="SUPFAM" id="SSF49329">
    <property type="entry name" value="Cu,Zn superoxide dismutase-like"/>
    <property type="match status" value="1"/>
</dbReference>
<dbReference type="InterPro" id="IPR053257">
    <property type="entry name" value="Cu-only_SOD"/>
</dbReference>
<dbReference type="InterPro" id="IPR036423">
    <property type="entry name" value="SOD-like_Cu/Zn_dom_sf"/>
</dbReference>
<dbReference type="EMBL" id="ML002387">
    <property type="protein sequence ID" value="RKP38251.1"/>
    <property type="molecule type" value="Genomic_DNA"/>
</dbReference>
<reference evidence="3" key="1">
    <citation type="journal article" date="2018" name="Nat. Microbiol.">
        <title>Leveraging single-cell genomics to expand the fungal tree of life.</title>
        <authorList>
            <person name="Ahrendt S.R."/>
            <person name="Quandt C.A."/>
            <person name="Ciobanu D."/>
            <person name="Clum A."/>
            <person name="Salamov A."/>
            <person name="Andreopoulos B."/>
            <person name="Cheng J.F."/>
            <person name="Woyke T."/>
            <person name="Pelin A."/>
            <person name="Henrissat B."/>
            <person name="Reynolds N.K."/>
            <person name="Benny G.L."/>
            <person name="Smith M.E."/>
            <person name="James T.Y."/>
            <person name="Grigoriev I.V."/>
        </authorList>
    </citation>
    <scope>NUCLEOTIDE SEQUENCE [LARGE SCALE GENOMIC DNA]</scope>
    <source>
        <strain evidence="3">RSA 468</strain>
    </source>
</reference>
<evidence type="ECO:0000256" key="1">
    <source>
        <dbReference type="SAM" id="SignalP"/>
    </source>
</evidence>
<evidence type="ECO:0000313" key="3">
    <source>
        <dbReference type="Proteomes" id="UP000268162"/>
    </source>
</evidence>
<dbReference type="GO" id="GO:0046872">
    <property type="term" value="F:metal ion binding"/>
    <property type="evidence" value="ECO:0007669"/>
    <property type="project" value="InterPro"/>
</dbReference>
<accession>A0A4P9ZYV1</accession>
<feature type="signal peptide" evidence="1">
    <location>
        <begin position="1"/>
        <end position="23"/>
    </location>
</feature>